<evidence type="ECO:0000313" key="2">
    <source>
        <dbReference type="Proteomes" id="UP000294614"/>
    </source>
</evidence>
<dbReference type="SUPFAM" id="SSF46785">
    <property type="entry name" value="Winged helix' DNA-binding domain"/>
    <property type="match status" value="1"/>
</dbReference>
<comment type="caution">
    <text evidence="1">The sequence shown here is derived from an EMBL/GenBank/DDBJ whole genome shotgun (WGS) entry which is preliminary data.</text>
</comment>
<gene>
    <name evidence="1" type="ORF">C8D98_1562</name>
</gene>
<proteinExistence type="predicted"/>
<dbReference type="Gene3D" id="1.10.10.10">
    <property type="entry name" value="Winged helix-like DNA-binding domain superfamily/Winged helix DNA-binding domain"/>
    <property type="match status" value="1"/>
</dbReference>
<dbReference type="Pfam" id="PF02082">
    <property type="entry name" value="Rrf2"/>
    <property type="match status" value="1"/>
</dbReference>
<dbReference type="AlphaFoldDB" id="A0A4R1K9W7"/>
<dbReference type="InterPro" id="IPR000944">
    <property type="entry name" value="Tscrpt_reg_Rrf2"/>
</dbReference>
<dbReference type="PANTHER" id="PTHR33221:SF15">
    <property type="entry name" value="HTH-TYPE TRANSCRIPTIONAL REGULATOR YWGB-RELATED"/>
    <property type="match status" value="1"/>
</dbReference>
<reference evidence="1 2" key="1">
    <citation type="submission" date="2019-03" db="EMBL/GenBank/DDBJ databases">
        <title>Genomic Encyclopedia of Type Strains, Phase IV (KMG-IV): sequencing the most valuable type-strain genomes for metagenomic binning, comparative biology and taxonomic classification.</title>
        <authorList>
            <person name="Goeker M."/>
        </authorList>
    </citation>
    <scope>NUCLEOTIDE SEQUENCE [LARGE SCALE GENOMIC DNA]</scope>
    <source>
        <strain evidence="1 2">DSM 24984</strain>
    </source>
</reference>
<dbReference type="OrthoDB" id="9808360at2"/>
<dbReference type="PROSITE" id="PS51197">
    <property type="entry name" value="HTH_RRF2_2"/>
    <property type="match status" value="1"/>
</dbReference>
<evidence type="ECO:0000313" key="1">
    <source>
        <dbReference type="EMBL" id="TCK60683.1"/>
    </source>
</evidence>
<name>A0A4R1K9W7_9BACT</name>
<dbReference type="GO" id="GO:0005829">
    <property type="term" value="C:cytosol"/>
    <property type="evidence" value="ECO:0007669"/>
    <property type="project" value="TreeGrafter"/>
</dbReference>
<dbReference type="EMBL" id="SMGG01000004">
    <property type="protein sequence ID" value="TCK60683.1"/>
    <property type="molecule type" value="Genomic_DNA"/>
</dbReference>
<dbReference type="Proteomes" id="UP000294614">
    <property type="component" value="Unassembled WGS sequence"/>
</dbReference>
<keyword evidence="2" id="KW-1185">Reference proteome</keyword>
<protein>
    <submittedName>
        <fullName evidence="1">BadM/Rrf2 family transcriptional regulator</fullName>
    </submittedName>
</protein>
<dbReference type="GO" id="GO:0003700">
    <property type="term" value="F:DNA-binding transcription factor activity"/>
    <property type="evidence" value="ECO:0007669"/>
    <property type="project" value="TreeGrafter"/>
</dbReference>
<dbReference type="InterPro" id="IPR036390">
    <property type="entry name" value="WH_DNA-bd_sf"/>
</dbReference>
<dbReference type="InterPro" id="IPR036388">
    <property type="entry name" value="WH-like_DNA-bd_sf"/>
</dbReference>
<dbReference type="PANTHER" id="PTHR33221">
    <property type="entry name" value="WINGED HELIX-TURN-HELIX TRANSCRIPTIONAL REGULATOR, RRF2 FAMILY"/>
    <property type="match status" value="1"/>
</dbReference>
<dbReference type="RefSeq" id="WP_132873553.1">
    <property type="nucleotide sequence ID" value="NZ_SMGG01000004.1"/>
</dbReference>
<accession>A0A4R1K9W7</accession>
<organism evidence="1 2">
    <name type="scientific">Seleniivibrio woodruffii</name>
    <dbReference type="NCBI Taxonomy" id="1078050"/>
    <lineage>
        <taxon>Bacteria</taxon>
        <taxon>Pseudomonadati</taxon>
        <taxon>Deferribacterota</taxon>
        <taxon>Deferribacteres</taxon>
        <taxon>Deferribacterales</taxon>
        <taxon>Geovibrionaceae</taxon>
        <taxon>Seleniivibrio</taxon>
    </lineage>
</organism>
<sequence>MDSFILREEDYAIRIIVFLATVGRQVKTDEICKSLYLSRPIVVKIINKLKSGGFIVTKTGKDGGLTISESTPEASMFDILSCMGFTGKVNACTSDHAACQLLPICKINRLFGDIQREIEERLKRAKIKEFLFNGNELFTKSKSMQEV</sequence>